<feature type="domain" description="DUF7932" evidence="2">
    <location>
        <begin position="468"/>
        <end position="592"/>
    </location>
</feature>
<organism evidence="3 4">
    <name type="scientific">Marchantia polymorpha subsp. ruderalis</name>
    <dbReference type="NCBI Taxonomy" id="1480154"/>
    <lineage>
        <taxon>Eukaryota</taxon>
        <taxon>Viridiplantae</taxon>
        <taxon>Streptophyta</taxon>
        <taxon>Embryophyta</taxon>
        <taxon>Marchantiophyta</taxon>
        <taxon>Marchantiopsida</taxon>
        <taxon>Marchantiidae</taxon>
        <taxon>Marchantiales</taxon>
        <taxon>Marchantiaceae</taxon>
        <taxon>Marchantia</taxon>
    </lineage>
</organism>
<dbReference type="Pfam" id="PF25560">
    <property type="entry name" value="DUF7932"/>
    <property type="match status" value="1"/>
</dbReference>
<evidence type="ECO:0000259" key="2">
    <source>
        <dbReference type="Pfam" id="PF25560"/>
    </source>
</evidence>
<feature type="compositionally biased region" description="Polar residues" evidence="1">
    <location>
        <begin position="18"/>
        <end position="41"/>
    </location>
</feature>
<feature type="region of interest" description="Disordered" evidence="1">
    <location>
        <begin position="356"/>
        <end position="389"/>
    </location>
</feature>
<gene>
    <name evidence="3" type="ORF">AXG93_2035s1110</name>
</gene>
<protein>
    <recommendedName>
        <fullName evidence="2">DUF7932 domain-containing protein</fullName>
    </recommendedName>
</protein>
<feature type="region of interest" description="Disordered" evidence="1">
    <location>
        <begin position="96"/>
        <end position="151"/>
    </location>
</feature>
<dbReference type="InterPro" id="IPR057692">
    <property type="entry name" value="DUF7932"/>
</dbReference>
<feature type="compositionally biased region" description="Gly residues" evidence="1">
    <location>
        <begin position="362"/>
        <end position="386"/>
    </location>
</feature>
<proteinExistence type="predicted"/>
<dbReference type="Proteomes" id="UP000077202">
    <property type="component" value="Unassembled WGS sequence"/>
</dbReference>
<name>A0A176VP88_MARPO</name>
<dbReference type="AlphaFoldDB" id="A0A176VP88"/>
<feature type="compositionally biased region" description="Gly residues" evidence="1">
    <location>
        <begin position="300"/>
        <end position="334"/>
    </location>
</feature>
<comment type="caution">
    <text evidence="3">The sequence shown here is derived from an EMBL/GenBank/DDBJ whole genome shotgun (WGS) entry which is preliminary data.</text>
</comment>
<dbReference type="EMBL" id="LVLJ01003074">
    <property type="protein sequence ID" value="OAE22730.1"/>
    <property type="molecule type" value="Genomic_DNA"/>
</dbReference>
<evidence type="ECO:0000313" key="3">
    <source>
        <dbReference type="EMBL" id="OAE22730.1"/>
    </source>
</evidence>
<reference evidence="3" key="1">
    <citation type="submission" date="2016-03" db="EMBL/GenBank/DDBJ databases">
        <title>Mechanisms controlling the formation of the plant cell surface in tip-growing cells are functionally conserved among land plants.</title>
        <authorList>
            <person name="Honkanen S."/>
            <person name="Jones V.A."/>
            <person name="Morieri G."/>
            <person name="Champion C."/>
            <person name="Hetherington A.J."/>
            <person name="Kelly S."/>
            <person name="Saint-Marcoux D."/>
            <person name="Proust H."/>
            <person name="Prescott H."/>
            <person name="Dolan L."/>
        </authorList>
    </citation>
    <scope>NUCLEOTIDE SEQUENCE [LARGE SCALE GENOMIC DNA]</scope>
    <source>
        <tissue evidence="3">Whole gametophyte</tissue>
    </source>
</reference>
<feature type="region of interest" description="Disordered" evidence="1">
    <location>
        <begin position="1"/>
        <end position="46"/>
    </location>
</feature>
<evidence type="ECO:0000256" key="1">
    <source>
        <dbReference type="SAM" id="MobiDB-lite"/>
    </source>
</evidence>
<evidence type="ECO:0000313" key="4">
    <source>
        <dbReference type="Proteomes" id="UP000077202"/>
    </source>
</evidence>
<sequence>MIRSSEGADTSAVEEQKSSIINFDPSSSNGAYSFPQPANSSREGEFGVPALQGYTFNLDGSQNGIQELAKQQSQGMRAISSLPEFVINAAGIPGLDGSNGEHGMPGSRGADGQHGKDGYGPGRPGKPGRSGKDGKAGTAGKKGKKATNGTAGGRAMNVYLRLDGEGPQGLVVTGHLERVEKQTDAPESAAEENRILSTVLIRERLSLERRIDAHRIQGPSLSGTRKESDRELSPVIADDELGGRIQFLSKTGVILIDAHGGRGGNGGDGGNGGCGGDGGNGGNGGNGGDGRKGMKPGLSGENGGRGGDGGAGMAGGPGNDGGSAGKGGNAGSGGQVTIETTNPELLMLVEADTRAGTHGTAGRPGNGGEGGKAGSGGIAGRGGTGGPPWDKLYLPKYRKTKYYYGCGPGRDGASGRAGGLIGPKNATAGNPGSPAVNGKDAKDGQVTWILKSASGEIIEKGKSRYNCAVCQYRVRSTSGNGIISPGSIITIDKVTVCNNGGMTLPAGTRLSFAATGGVLTSGKGVNKVEILPELAKNKRYKCHSTFSISLEKLDGPAGGAPFQALVSIAPYLELGGRTFPVADQVMEIPVQYPIRIADDVQFPHTVHQGGTVFVKVNVQNISTRTYGGRSTTQSGGVTLLVLLFIELEGGERIDHTWRREVPESGAGRDQKVEVDFRIDTNAQPYSILSLQTHLLLNTQSIEFRHVESRVIPVYGGADIDAVLLTDTDFRPGAYKLWKGILAFLGLKYVFWDISWYRTYSMEDVPWLGKHRLVIFTHLQEDNFNSLTHWVRDVLPPHISALGGVRGIDNAAAIFVGPTYKEVAREMVDWNSGEKVKDVTTLSCISSCYSTSNEEALKRAVLKASSLQRKLRAIDKSPDYTLLVAPMKGDGIKSIPLMLYRETLPALFNTKTIPVKMNEDPAGVDLLACSPLLTTQDAPDIYSGISTAIGGLITNPSTVPTMQRAHTGHPIILDGKNISLGYMIAGMIMSLPIQFRLDLLFRFTGHPASDIPAFSSSGVAFSQVIGLAFYLDLRSDWVCQRHTLPHGQILVQEFKRAVNTRGFMTIFEIESFVVELTGGLILLKDEFKSLTPSKAKARHLIKGMLKQIETALGRTRSVHIPKAEKVRTQYKNLQRTLPPWMFSFLEEQQIIRVLDSRGKLSKKLE</sequence>
<accession>A0A176VP88</accession>
<feature type="region of interest" description="Disordered" evidence="1">
    <location>
        <begin position="285"/>
        <end position="337"/>
    </location>
</feature>
<keyword evidence="4" id="KW-1185">Reference proteome</keyword>